<protein>
    <recommendedName>
        <fullName evidence="3">alpha-L-fucosidase</fullName>
        <ecNumber evidence="3">3.2.1.51</ecNumber>
    </recommendedName>
</protein>
<comment type="caution">
    <text evidence="9">The sequence shown here is derived from an EMBL/GenBank/DDBJ whole genome shotgun (WGS) entry which is preliminary data.</text>
</comment>
<evidence type="ECO:0000256" key="4">
    <source>
        <dbReference type="ARBA" id="ARBA00022729"/>
    </source>
</evidence>
<evidence type="ECO:0000256" key="3">
    <source>
        <dbReference type="ARBA" id="ARBA00012662"/>
    </source>
</evidence>
<evidence type="ECO:0000256" key="7">
    <source>
        <dbReference type="SAM" id="SignalP"/>
    </source>
</evidence>
<dbReference type="EMBL" id="RMBX01000010">
    <property type="protein sequence ID" value="RPD39578.1"/>
    <property type="molecule type" value="Genomic_DNA"/>
</dbReference>
<evidence type="ECO:0000313" key="9">
    <source>
        <dbReference type="EMBL" id="RPD39578.1"/>
    </source>
</evidence>
<dbReference type="Gene3D" id="2.60.120.260">
    <property type="entry name" value="Galactose-binding domain-like"/>
    <property type="match status" value="1"/>
</dbReference>
<dbReference type="InterPro" id="IPR008979">
    <property type="entry name" value="Galactose-bd-like_sf"/>
</dbReference>
<dbReference type="AlphaFoldDB" id="A0A3N4M891"/>
<dbReference type="PRINTS" id="PR00741">
    <property type="entry name" value="GLHYDRLASE29"/>
</dbReference>
<dbReference type="Pfam" id="PF00754">
    <property type="entry name" value="F5_F8_type_C"/>
    <property type="match status" value="1"/>
</dbReference>
<proteinExistence type="inferred from homology"/>
<dbReference type="PROSITE" id="PS50022">
    <property type="entry name" value="FA58C_3"/>
    <property type="match status" value="1"/>
</dbReference>
<dbReference type="InterPro" id="IPR000933">
    <property type="entry name" value="Glyco_hydro_29"/>
</dbReference>
<dbReference type="InterPro" id="IPR057739">
    <property type="entry name" value="Glyco_hydro_29_N"/>
</dbReference>
<dbReference type="RefSeq" id="WP_120515716.1">
    <property type="nucleotide sequence ID" value="NZ_QXZY01000004.1"/>
</dbReference>
<comment type="similarity">
    <text evidence="2">Belongs to the glycosyl hydrolase 29 family.</text>
</comment>
<dbReference type="Proteomes" id="UP000279089">
    <property type="component" value="Unassembled WGS sequence"/>
</dbReference>
<dbReference type="SUPFAM" id="SSF51445">
    <property type="entry name" value="(Trans)glycosidases"/>
    <property type="match status" value="1"/>
</dbReference>
<dbReference type="SUPFAM" id="SSF49785">
    <property type="entry name" value="Galactose-binding domain-like"/>
    <property type="match status" value="1"/>
</dbReference>
<evidence type="ECO:0000256" key="5">
    <source>
        <dbReference type="ARBA" id="ARBA00022801"/>
    </source>
</evidence>
<dbReference type="EC" id="3.2.1.51" evidence="3"/>
<dbReference type="InterPro" id="IPR017853">
    <property type="entry name" value="GH"/>
</dbReference>
<dbReference type="SMART" id="SM00812">
    <property type="entry name" value="Alpha_L_fucos"/>
    <property type="match status" value="1"/>
</dbReference>
<dbReference type="PANTHER" id="PTHR10030">
    <property type="entry name" value="ALPHA-L-FUCOSIDASE"/>
    <property type="match status" value="1"/>
</dbReference>
<feature type="domain" description="F5/8 type C" evidence="8">
    <location>
        <begin position="416"/>
        <end position="564"/>
    </location>
</feature>
<name>A0A3N4M891_9BACT</name>
<evidence type="ECO:0000313" key="10">
    <source>
        <dbReference type="Proteomes" id="UP000279089"/>
    </source>
</evidence>
<dbReference type="GO" id="GO:0004560">
    <property type="term" value="F:alpha-L-fucosidase activity"/>
    <property type="evidence" value="ECO:0007669"/>
    <property type="project" value="InterPro"/>
</dbReference>
<evidence type="ECO:0000259" key="8">
    <source>
        <dbReference type="PROSITE" id="PS50022"/>
    </source>
</evidence>
<keyword evidence="5" id="KW-0378">Hydrolase</keyword>
<keyword evidence="10" id="KW-1185">Reference proteome</keyword>
<dbReference type="GO" id="GO:0006004">
    <property type="term" value="P:fucose metabolic process"/>
    <property type="evidence" value="ECO:0007669"/>
    <property type="project" value="InterPro"/>
</dbReference>
<dbReference type="Pfam" id="PF01120">
    <property type="entry name" value="Alpha_L_fucos"/>
    <property type="match status" value="1"/>
</dbReference>
<dbReference type="GO" id="GO:0005764">
    <property type="term" value="C:lysosome"/>
    <property type="evidence" value="ECO:0007669"/>
    <property type="project" value="TreeGrafter"/>
</dbReference>
<dbReference type="InterPro" id="IPR000421">
    <property type="entry name" value="FA58C"/>
</dbReference>
<keyword evidence="4 7" id="KW-0732">Signal</keyword>
<reference evidence="10" key="1">
    <citation type="submission" date="2018-11" db="EMBL/GenBank/DDBJ databases">
        <title>Chitinophaga lutea sp.nov., isolate from arsenic contaminated soil.</title>
        <authorList>
            <person name="Zong Y."/>
        </authorList>
    </citation>
    <scope>NUCLEOTIDE SEQUENCE [LARGE SCALE GENOMIC DNA]</scope>
    <source>
        <strain evidence="10">YLT18</strain>
    </source>
</reference>
<sequence>MCLTRFRSIYCLVLVLAGATFNSSAQSRDSIKAFDNWRDMRVGLFIHWGPSSGKALPQSHSHARKSDFNPHGSVPAEVYDKFYTTFNPVKYDPDQWLKLAYDAGMRYTVFVAKHHDGFCMFKTDATDYNIMATPYGKDVAKMFSDACKRNGMALGWQISPKDWKHPDFSANQDKYNKYYGHLVGELTENYGPVSVLWFDGIEPVPQDKWKEVSETVPGLVYARNPNTMLGVHGAVKEDFLSFEYMVGPFDRNKPWETCEAINPSGWVYNKPMPAYPFRNLLRNLVYTVARDGNYLLDVGPMETGELFPADAERLRQFAGWMKINAEAIHGTRGGPYRDGEWGGATCKEKFVYLFVSDKVGDKLVLPLPGANITAAGRLDGGLLKHQVKGSNLVLQFPDREKGEKPIFTVVRLTLDKPALSLPITDGQLNLANAANVKASSIRDNNGSLYGPALLFDNKGETAWQDKKEDTLSTLQFTLEAPAEISGLALSERGQTEEWGHYFAIQLKVRNSEKEPWRIVLTQKGMLGAPPILSFEKTTARFVALDIRKKAGIQLQISELRLFAPLAE</sequence>
<evidence type="ECO:0000256" key="2">
    <source>
        <dbReference type="ARBA" id="ARBA00007951"/>
    </source>
</evidence>
<comment type="function">
    <text evidence="1">Alpha-L-fucosidase is responsible for hydrolyzing the alpha-1,6-linked fucose joined to the reducing-end N-acetylglucosamine of the carbohydrate moieties of glycoproteins.</text>
</comment>
<dbReference type="PANTHER" id="PTHR10030:SF37">
    <property type="entry name" value="ALPHA-L-FUCOSIDASE-RELATED"/>
    <property type="match status" value="1"/>
</dbReference>
<evidence type="ECO:0000256" key="1">
    <source>
        <dbReference type="ARBA" id="ARBA00004071"/>
    </source>
</evidence>
<gene>
    <name evidence="9" type="ORF">EG028_18145</name>
</gene>
<dbReference type="InterPro" id="IPR016286">
    <property type="entry name" value="FUC_metazoa-typ"/>
</dbReference>
<feature type="signal peptide" evidence="7">
    <location>
        <begin position="1"/>
        <end position="25"/>
    </location>
</feature>
<organism evidence="9 10">
    <name type="scientific">Chitinophaga barathri</name>
    <dbReference type="NCBI Taxonomy" id="1647451"/>
    <lineage>
        <taxon>Bacteria</taxon>
        <taxon>Pseudomonadati</taxon>
        <taxon>Bacteroidota</taxon>
        <taxon>Chitinophagia</taxon>
        <taxon>Chitinophagales</taxon>
        <taxon>Chitinophagaceae</taxon>
        <taxon>Chitinophaga</taxon>
    </lineage>
</organism>
<dbReference type="GO" id="GO:0016139">
    <property type="term" value="P:glycoside catabolic process"/>
    <property type="evidence" value="ECO:0007669"/>
    <property type="project" value="TreeGrafter"/>
</dbReference>
<accession>A0A3N4M891</accession>
<feature type="chain" id="PRO_5018050308" description="alpha-L-fucosidase" evidence="7">
    <location>
        <begin position="26"/>
        <end position="567"/>
    </location>
</feature>
<keyword evidence="6" id="KW-0326">Glycosidase</keyword>
<evidence type="ECO:0000256" key="6">
    <source>
        <dbReference type="ARBA" id="ARBA00023295"/>
    </source>
</evidence>
<dbReference type="OrthoDB" id="1389336at2"/>
<dbReference type="Gene3D" id="3.20.20.80">
    <property type="entry name" value="Glycosidases"/>
    <property type="match status" value="1"/>
</dbReference>